<evidence type="ECO:0000256" key="1">
    <source>
        <dbReference type="SAM" id="Phobius"/>
    </source>
</evidence>
<dbReference type="Pfam" id="PF08695">
    <property type="entry name" value="Coa1"/>
    <property type="match status" value="1"/>
</dbReference>
<dbReference type="RefSeq" id="WP_093140263.1">
    <property type="nucleotide sequence ID" value="NZ_BMWO01000001.1"/>
</dbReference>
<dbReference type="Proteomes" id="UP000199321">
    <property type="component" value="Unassembled WGS sequence"/>
</dbReference>
<dbReference type="AlphaFoldDB" id="A0A1G7CX00"/>
<reference evidence="2 3" key="1">
    <citation type="submission" date="2016-10" db="EMBL/GenBank/DDBJ databases">
        <authorList>
            <person name="de Groot N.N."/>
        </authorList>
    </citation>
    <scope>NUCLEOTIDE SEQUENCE [LARGE SCALE GENOMIC DNA]</scope>
    <source>
        <strain evidence="2 3">DSM 16195</strain>
    </source>
</reference>
<keyword evidence="1" id="KW-0472">Membrane</keyword>
<dbReference type="InterPro" id="IPR014807">
    <property type="entry name" value="Coa1"/>
</dbReference>
<dbReference type="OrthoDB" id="1178263at2"/>
<dbReference type="EMBL" id="FNBA01000001">
    <property type="protein sequence ID" value="SDE43186.1"/>
    <property type="molecule type" value="Genomic_DNA"/>
</dbReference>
<accession>A0A1G7CX00</accession>
<keyword evidence="1" id="KW-0812">Transmembrane</keyword>
<dbReference type="STRING" id="227084.SAMN05421855_101588"/>
<evidence type="ECO:0000313" key="2">
    <source>
        <dbReference type="EMBL" id="SDE43186.1"/>
    </source>
</evidence>
<organism evidence="2 3">
    <name type="scientific">Ulvibacter litoralis</name>
    <dbReference type="NCBI Taxonomy" id="227084"/>
    <lineage>
        <taxon>Bacteria</taxon>
        <taxon>Pseudomonadati</taxon>
        <taxon>Bacteroidota</taxon>
        <taxon>Flavobacteriia</taxon>
        <taxon>Flavobacteriales</taxon>
        <taxon>Flavobacteriaceae</taxon>
        <taxon>Ulvibacter</taxon>
    </lineage>
</organism>
<keyword evidence="3" id="KW-1185">Reference proteome</keyword>
<protein>
    <submittedName>
        <fullName evidence="2">Cytochrome oxidase complex assembly protein 1</fullName>
    </submittedName>
</protein>
<feature type="transmembrane region" description="Helical" evidence="1">
    <location>
        <begin position="20"/>
        <end position="46"/>
    </location>
</feature>
<keyword evidence="1" id="KW-1133">Transmembrane helix</keyword>
<proteinExistence type="predicted"/>
<gene>
    <name evidence="2" type="ORF">SAMN05421855_101588</name>
</gene>
<sequence length="146" mass="16211">MEENTKTENWFKRNWKWAVPTGGCLLTILFIIGFAGTMVLGVSSLFTSSEPYKEALTKAQTSQLVIDILGEPIEKDGIAKGSVNYTNGDGYCNLDIPIKGPNGTAIITVIAEKQTDVWNYETLELRVHDTGEIITLLENNEVLDDW</sequence>
<name>A0A1G7CX00_9FLAO</name>
<evidence type="ECO:0000313" key="3">
    <source>
        <dbReference type="Proteomes" id="UP000199321"/>
    </source>
</evidence>